<proteinExistence type="predicted"/>
<name>A0AAD7DLY7_MYCRO</name>
<protein>
    <recommendedName>
        <fullName evidence="3">Protein kinase domain-containing protein</fullName>
    </recommendedName>
</protein>
<sequence>MSTLELIWDAQRSYKLWSWTSGSAPHHYVAHFIRRLDNKPHLCTVRIGERGAPTAPAGNMDERAGIAVAKLAFSAEGAAALAREAGFYAQMQHIQGSAVPRCLGLFRSKVAGAEVACLVLDYCTSTPGERGHDPRRQMMSAAYAVHGAGVMHGDLLDGRSFVPSGRRVMVVDFAAAVPHQCMHGMQVRGPDGRRQVGVCSELAALERVYGAHRQY</sequence>
<accession>A0AAD7DLY7</accession>
<dbReference type="Proteomes" id="UP001221757">
    <property type="component" value="Unassembled WGS sequence"/>
</dbReference>
<gene>
    <name evidence="1" type="ORF">B0H17DRAFT_1009037</name>
</gene>
<comment type="caution">
    <text evidence="1">The sequence shown here is derived from an EMBL/GenBank/DDBJ whole genome shotgun (WGS) entry which is preliminary data.</text>
</comment>
<evidence type="ECO:0000313" key="2">
    <source>
        <dbReference type="Proteomes" id="UP001221757"/>
    </source>
</evidence>
<reference evidence="1" key="1">
    <citation type="submission" date="2023-03" db="EMBL/GenBank/DDBJ databases">
        <title>Massive genome expansion in bonnet fungi (Mycena s.s.) driven by repeated elements and novel gene families across ecological guilds.</title>
        <authorList>
            <consortium name="Lawrence Berkeley National Laboratory"/>
            <person name="Harder C.B."/>
            <person name="Miyauchi S."/>
            <person name="Viragh M."/>
            <person name="Kuo A."/>
            <person name="Thoen E."/>
            <person name="Andreopoulos B."/>
            <person name="Lu D."/>
            <person name="Skrede I."/>
            <person name="Drula E."/>
            <person name="Henrissat B."/>
            <person name="Morin E."/>
            <person name="Kohler A."/>
            <person name="Barry K."/>
            <person name="LaButti K."/>
            <person name="Morin E."/>
            <person name="Salamov A."/>
            <person name="Lipzen A."/>
            <person name="Mereny Z."/>
            <person name="Hegedus B."/>
            <person name="Baldrian P."/>
            <person name="Stursova M."/>
            <person name="Weitz H."/>
            <person name="Taylor A."/>
            <person name="Grigoriev I.V."/>
            <person name="Nagy L.G."/>
            <person name="Martin F."/>
            <person name="Kauserud H."/>
        </authorList>
    </citation>
    <scope>NUCLEOTIDE SEQUENCE</scope>
    <source>
        <strain evidence="1">CBHHK067</strain>
    </source>
</reference>
<keyword evidence="2" id="KW-1185">Reference proteome</keyword>
<organism evidence="1 2">
    <name type="scientific">Mycena rosella</name>
    <name type="common">Pink bonnet</name>
    <name type="synonym">Agaricus rosellus</name>
    <dbReference type="NCBI Taxonomy" id="1033263"/>
    <lineage>
        <taxon>Eukaryota</taxon>
        <taxon>Fungi</taxon>
        <taxon>Dikarya</taxon>
        <taxon>Basidiomycota</taxon>
        <taxon>Agaricomycotina</taxon>
        <taxon>Agaricomycetes</taxon>
        <taxon>Agaricomycetidae</taxon>
        <taxon>Agaricales</taxon>
        <taxon>Marasmiineae</taxon>
        <taxon>Mycenaceae</taxon>
        <taxon>Mycena</taxon>
    </lineage>
</organism>
<evidence type="ECO:0008006" key="3">
    <source>
        <dbReference type="Google" id="ProtNLM"/>
    </source>
</evidence>
<dbReference type="InterPro" id="IPR011009">
    <property type="entry name" value="Kinase-like_dom_sf"/>
</dbReference>
<evidence type="ECO:0000313" key="1">
    <source>
        <dbReference type="EMBL" id="KAJ7694817.1"/>
    </source>
</evidence>
<dbReference type="EMBL" id="JARKIE010000040">
    <property type="protein sequence ID" value="KAJ7694817.1"/>
    <property type="molecule type" value="Genomic_DNA"/>
</dbReference>
<dbReference type="SUPFAM" id="SSF56112">
    <property type="entry name" value="Protein kinase-like (PK-like)"/>
    <property type="match status" value="1"/>
</dbReference>
<dbReference type="AlphaFoldDB" id="A0AAD7DLY7"/>